<dbReference type="PIRSF" id="PIRSF016020">
    <property type="entry name" value="PHexose_mutarotase"/>
    <property type="match status" value="1"/>
</dbReference>
<accession>A0ABT5L1W6</accession>
<evidence type="ECO:0000313" key="6">
    <source>
        <dbReference type="Proteomes" id="UP001218788"/>
    </source>
</evidence>
<dbReference type="InterPro" id="IPR011013">
    <property type="entry name" value="Gal_mutarotase_sf_dom"/>
</dbReference>
<dbReference type="Gene3D" id="2.70.98.10">
    <property type="match status" value="1"/>
</dbReference>
<dbReference type="Proteomes" id="UP001218788">
    <property type="component" value="Unassembled WGS sequence"/>
</dbReference>
<keyword evidence="6" id="KW-1185">Reference proteome</keyword>
<dbReference type="EC" id="5.1.3.15" evidence="4"/>
<evidence type="ECO:0000256" key="3">
    <source>
        <dbReference type="ARBA" id="ARBA00023235"/>
    </source>
</evidence>
<reference evidence="5 6" key="1">
    <citation type="submission" date="2022-10" db="EMBL/GenBank/DDBJ databases">
        <title>Alteromonas sp. chi3 Genome sequencing.</title>
        <authorList>
            <person name="Park S."/>
        </authorList>
    </citation>
    <scope>NUCLEOTIDE SEQUENCE [LARGE SCALE GENOMIC DNA]</scope>
    <source>
        <strain evidence="6">chi3</strain>
    </source>
</reference>
<keyword evidence="3 4" id="KW-0413">Isomerase</keyword>
<proteinExistence type="inferred from homology"/>
<dbReference type="InterPro" id="IPR025532">
    <property type="entry name" value="G6P_1-epimerase"/>
</dbReference>
<evidence type="ECO:0000256" key="1">
    <source>
        <dbReference type="ARBA" id="ARBA00001096"/>
    </source>
</evidence>
<name>A0ABT5L1W6_9ALTE</name>
<dbReference type="RefSeq" id="WP_273639835.1">
    <property type="nucleotide sequence ID" value="NZ_JAQQXP010000001.1"/>
</dbReference>
<comment type="similarity">
    <text evidence="2 4">Belongs to the glucose-6-phosphate 1-epimerase family.</text>
</comment>
<dbReference type="EMBL" id="JAQQXP010000001">
    <property type="protein sequence ID" value="MDC8830867.1"/>
    <property type="molecule type" value="Genomic_DNA"/>
</dbReference>
<evidence type="ECO:0000313" key="5">
    <source>
        <dbReference type="EMBL" id="MDC8830867.1"/>
    </source>
</evidence>
<comment type="caution">
    <text evidence="5">The sequence shown here is derived from an EMBL/GenBank/DDBJ whole genome shotgun (WGS) entry which is preliminary data.</text>
</comment>
<dbReference type="Pfam" id="PF01263">
    <property type="entry name" value="Aldose_epim"/>
    <property type="match status" value="1"/>
</dbReference>
<evidence type="ECO:0000256" key="4">
    <source>
        <dbReference type="PIRNR" id="PIRNR016020"/>
    </source>
</evidence>
<evidence type="ECO:0000256" key="2">
    <source>
        <dbReference type="ARBA" id="ARBA00005866"/>
    </source>
</evidence>
<organism evidence="5 6">
    <name type="scientific">Alteromonas gilva</name>
    <dbReference type="NCBI Taxonomy" id="2987522"/>
    <lineage>
        <taxon>Bacteria</taxon>
        <taxon>Pseudomonadati</taxon>
        <taxon>Pseudomonadota</taxon>
        <taxon>Gammaproteobacteria</taxon>
        <taxon>Alteromonadales</taxon>
        <taxon>Alteromonadaceae</taxon>
        <taxon>Alteromonas/Salinimonas group</taxon>
        <taxon>Alteromonas</taxon>
    </lineage>
</organism>
<gene>
    <name evidence="5" type="ORF">OIK42_08850</name>
</gene>
<dbReference type="InterPro" id="IPR014718">
    <property type="entry name" value="GH-type_carb-bd"/>
</dbReference>
<dbReference type="PANTHER" id="PTHR11122">
    <property type="entry name" value="APOSPORY-ASSOCIATED PROTEIN C-RELATED"/>
    <property type="match status" value="1"/>
</dbReference>
<dbReference type="SUPFAM" id="SSF74650">
    <property type="entry name" value="Galactose mutarotase-like"/>
    <property type="match status" value="1"/>
</dbReference>
<dbReference type="CDD" id="cd09020">
    <property type="entry name" value="D-hex-6-P-epi_like"/>
    <property type="match status" value="1"/>
</dbReference>
<protein>
    <recommendedName>
        <fullName evidence="4">Putative glucose-6-phosphate 1-epimerase</fullName>
        <ecNumber evidence="4">5.1.3.15</ecNumber>
    </recommendedName>
</protein>
<comment type="catalytic activity">
    <reaction evidence="1">
        <text>alpha-D-glucose 6-phosphate = beta-D-glucose 6-phosphate</text>
        <dbReference type="Rhea" id="RHEA:16249"/>
        <dbReference type="ChEBI" id="CHEBI:58225"/>
        <dbReference type="ChEBI" id="CHEBI:58247"/>
        <dbReference type="EC" id="5.1.3.15"/>
    </reaction>
</comment>
<dbReference type="InterPro" id="IPR008183">
    <property type="entry name" value="Aldose_1/G6P_1-epimerase"/>
</dbReference>
<dbReference type="PANTHER" id="PTHR11122:SF13">
    <property type="entry name" value="GLUCOSE-6-PHOSPHATE 1-EPIMERASE"/>
    <property type="match status" value="1"/>
</dbReference>
<sequence>MSDPSLRVVERDNNQFLIIENKSAICRISLFGGHVLSFIPKADNRDRLWLSPVAILNGERAIRGGIPLCWPWFGNDHGSSKDLPSHGILRTQKWTIESSDSDDGRSTSLTLVPDTTQGQGVAFSSEVKLHLVIGEQLTVTLETINTSSHAFDFNCALHSYLAVQDIHEAQIQGLTGEYKDKLDKGEVKQTPSPYTLSGQTDRIHQESPAELHIIEKGQQVITIQSANHDSIVVWNPWQSAASITDMDAFGYKHMLCVETAVTNGITLEPGETHRLVQTII</sequence>